<dbReference type="InterPro" id="IPR037066">
    <property type="entry name" value="Plug_dom_sf"/>
</dbReference>
<accession>A0A5M9HAG3</accession>
<evidence type="ECO:0000256" key="5">
    <source>
        <dbReference type="ARBA" id="ARBA00023136"/>
    </source>
</evidence>
<dbReference type="InterPro" id="IPR036942">
    <property type="entry name" value="Beta-barrel_TonB_sf"/>
</dbReference>
<dbReference type="RefSeq" id="WP_141814033.1">
    <property type="nucleotide sequence ID" value="NZ_VFPL01000001.1"/>
</dbReference>
<dbReference type="InterPro" id="IPR023996">
    <property type="entry name" value="TonB-dep_OMP_SusC/RagA"/>
</dbReference>
<dbReference type="AlphaFoldDB" id="A0A5M9HAG3"/>
<evidence type="ECO:0000256" key="6">
    <source>
        <dbReference type="ARBA" id="ARBA00023237"/>
    </source>
</evidence>
<keyword evidence="3 7" id="KW-1134">Transmembrane beta strand</keyword>
<evidence type="ECO:0000313" key="9">
    <source>
        <dbReference type="EMBL" id="KAA8482007.1"/>
    </source>
</evidence>
<keyword evidence="5 7" id="KW-0472">Membrane</keyword>
<dbReference type="Proteomes" id="UP000322918">
    <property type="component" value="Unassembled WGS sequence"/>
</dbReference>
<keyword evidence="10" id="KW-1185">Reference proteome</keyword>
<dbReference type="OrthoDB" id="9768177at2"/>
<dbReference type="EMBL" id="VWNE01000019">
    <property type="protein sequence ID" value="KAA8482007.1"/>
    <property type="molecule type" value="Genomic_DNA"/>
</dbReference>
<comment type="subcellular location">
    <subcellularLocation>
        <location evidence="1 7">Cell outer membrane</location>
        <topology evidence="1 7">Multi-pass membrane protein</topology>
    </subcellularLocation>
</comment>
<dbReference type="NCBIfam" id="TIGR04057">
    <property type="entry name" value="SusC_RagA_signa"/>
    <property type="match status" value="1"/>
</dbReference>
<dbReference type="Pfam" id="PF13715">
    <property type="entry name" value="CarbopepD_reg_2"/>
    <property type="match status" value="1"/>
</dbReference>
<gene>
    <name evidence="9" type="ORF">F1649_12760</name>
</gene>
<dbReference type="InterPro" id="IPR039426">
    <property type="entry name" value="TonB-dep_rcpt-like"/>
</dbReference>
<organism evidence="9 10">
    <name type="scientific">Arcticibacter tournemirensis</name>
    <dbReference type="NCBI Taxonomy" id="699437"/>
    <lineage>
        <taxon>Bacteria</taxon>
        <taxon>Pseudomonadati</taxon>
        <taxon>Bacteroidota</taxon>
        <taxon>Sphingobacteriia</taxon>
        <taxon>Sphingobacteriales</taxon>
        <taxon>Sphingobacteriaceae</taxon>
        <taxon>Arcticibacter</taxon>
    </lineage>
</organism>
<proteinExistence type="inferred from homology"/>
<feature type="domain" description="TonB-dependent receptor plug" evidence="8">
    <location>
        <begin position="128"/>
        <end position="235"/>
    </location>
</feature>
<protein>
    <submittedName>
        <fullName evidence="9">SusC/RagA family TonB-linked outer membrane protein</fullName>
    </submittedName>
</protein>
<name>A0A5M9HAG3_9SPHI</name>
<dbReference type="InterPro" id="IPR008969">
    <property type="entry name" value="CarboxyPept-like_regulatory"/>
</dbReference>
<evidence type="ECO:0000256" key="7">
    <source>
        <dbReference type="PROSITE-ProRule" id="PRU01360"/>
    </source>
</evidence>
<dbReference type="InterPro" id="IPR012910">
    <property type="entry name" value="Plug_dom"/>
</dbReference>
<dbReference type="Gene3D" id="2.170.130.10">
    <property type="entry name" value="TonB-dependent receptor, plug domain"/>
    <property type="match status" value="1"/>
</dbReference>
<comment type="caution">
    <text evidence="9">The sequence shown here is derived from an EMBL/GenBank/DDBJ whole genome shotgun (WGS) entry which is preliminary data.</text>
</comment>
<dbReference type="NCBIfam" id="TIGR04056">
    <property type="entry name" value="OMP_RagA_SusC"/>
    <property type="match status" value="1"/>
</dbReference>
<dbReference type="InterPro" id="IPR023997">
    <property type="entry name" value="TonB-dep_OMP_SusC/RagA_CS"/>
</dbReference>
<dbReference type="SUPFAM" id="SSF56935">
    <property type="entry name" value="Porins"/>
    <property type="match status" value="1"/>
</dbReference>
<evidence type="ECO:0000256" key="1">
    <source>
        <dbReference type="ARBA" id="ARBA00004571"/>
    </source>
</evidence>
<evidence type="ECO:0000256" key="3">
    <source>
        <dbReference type="ARBA" id="ARBA00022452"/>
    </source>
</evidence>
<evidence type="ECO:0000256" key="4">
    <source>
        <dbReference type="ARBA" id="ARBA00022692"/>
    </source>
</evidence>
<dbReference type="PROSITE" id="PS52016">
    <property type="entry name" value="TONB_DEPENDENT_REC_3"/>
    <property type="match status" value="1"/>
</dbReference>
<reference evidence="9 10" key="1">
    <citation type="submission" date="2019-09" db="EMBL/GenBank/DDBJ databases">
        <title>Pararcticibacter amylolyticus gen. nov., sp. nov., isolated from a rottenly hemp rope, and reclassification of Pedobacter tournemirensis as Pararcticibacter tournemirensis comb. nov.</title>
        <authorList>
            <person name="Cai Y."/>
        </authorList>
    </citation>
    <scope>NUCLEOTIDE SEQUENCE [LARGE SCALE GENOMIC DNA]</scope>
    <source>
        <strain evidence="9 10">TF5-37.2-LB10</strain>
    </source>
</reference>
<evidence type="ECO:0000256" key="2">
    <source>
        <dbReference type="ARBA" id="ARBA00022448"/>
    </source>
</evidence>
<sequence length="1080" mass="119352">MQSKLYKHIFTAVLFFLPFVAWCQQNAYPRFLRGRVVSKDGQRPVEGAAIILTNEGKGTSSSPSGQFIIRITSPGEIMQVTCIGYKPAKFRVDTISPDKEFRVALQPVSVEIAEVKVVATGYQTIPRERATGSFTQVDSGLLNQQTGTNILNRLASVAAGVSFDTKASGNAQRKLSFNIRGLSSINGPQDPLIVLDNFPYEGDINNINPNDVESITLLKDAAAASIWGARAGNGVVVIRTKKAKLNQKTALSFHSALISSGKPDLFSLPVMAPADYIDVEEMLFGKGYYNNIIDFQPYSALSPAVQVFLNRKNNLISGADSAAQISALKQTDSRDDYLRYFYQRPLTMQYSLGISGGTARNAYSFSGSYDRNTGETYGTYNKANFRLSNLYNPVKGLNIDLGIYYTRSESHSGRPSYNSIKVGTRSVPYLDFADSEGNALAVETEFSKAYTDRVSQGKLADWSYYPLEDYKNSASENSLHDLTAGLGLRYKLFPWLEAEIRYQYERQTSADETIQDAESYAARNIVNTFSQIDPVTGNVKYIVPQGGILSTTQSILQSHNTRALINVDKRWGPHALTGIAGGEVRSAETSGQSAFNYGYQSNPLLVAYTDFVNSYPSLITGSNQKVPGGGSVTGTLNRFVSVFSNMAYTFRSRYILSLSARRDASNLFGLTTNDKWKPLWSAGLGWDISQESFYHLPLLPYLKFRATYGYQGNADLARSASTIITYAPNNTYTNFPQAMVKQLNNPELRWEKIGQFNIGADFSFSGNVISGSIDYYRKQGKDLYGPEAYDYTTWGLTNVITRNVASMSGRGVDITLASKNIDRLFKWSTQLFAGYNKSKTTRYYGGEGYSGGIVGNGNAITPLEGMPLYAIASFRWAGLDGSGNPQGYLEGQLSTEYDKIIADLNSKGARSTSIVYHGPAIPVTTGSVINSFQYADFTLSVNLSWKSGYYFRKPSFSYDQFFSQGIGHPDFASRWQKPGDEAFTDIPSMTYPANSNRDQLYLYSEATVRKGDHVRLQYINCSYSLRGGILRRLSLKAFQLYGNAANLGILWRENKDGLDPDYPATLAPLKTFTLGLKATF</sequence>
<dbReference type="Gene3D" id="2.40.170.20">
    <property type="entry name" value="TonB-dependent receptor, beta-barrel domain"/>
    <property type="match status" value="1"/>
</dbReference>
<dbReference type="GO" id="GO:0009279">
    <property type="term" value="C:cell outer membrane"/>
    <property type="evidence" value="ECO:0007669"/>
    <property type="project" value="UniProtKB-SubCell"/>
</dbReference>
<evidence type="ECO:0000313" key="10">
    <source>
        <dbReference type="Proteomes" id="UP000322918"/>
    </source>
</evidence>
<keyword evidence="2 7" id="KW-0813">Transport</keyword>
<evidence type="ECO:0000259" key="8">
    <source>
        <dbReference type="Pfam" id="PF07715"/>
    </source>
</evidence>
<comment type="similarity">
    <text evidence="7">Belongs to the TonB-dependent receptor family.</text>
</comment>
<dbReference type="Pfam" id="PF07715">
    <property type="entry name" value="Plug"/>
    <property type="match status" value="1"/>
</dbReference>
<dbReference type="SUPFAM" id="SSF49464">
    <property type="entry name" value="Carboxypeptidase regulatory domain-like"/>
    <property type="match status" value="1"/>
</dbReference>
<keyword evidence="4 7" id="KW-0812">Transmembrane</keyword>
<keyword evidence="6 7" id="KW-0998">Cell outer membrane</keyword>